<organism evidence="1 2">
    <name type="scientific">Pseudomonas chlororaphis</name>
    <dbReference type="NCBI Taxonomy" id="587753"/>
    <lineage>
        <taxon>Bacteria</taxon>
        <taxon>Pseudomonadati</taxon>
        <taxon>Pseudomonadota</taxon>
        <taxon>Gammaproteobacteria</taxon>
        <taxon>Pseudomonadales</taxon>
        <taxon>Pseudomonadaceae</taxon>
        <taxon>Pseudomonas</taxon>
    </lineage>
</organism>
<proteinExistence type="predicted"/>
<reference evidence="1 2" key="1">
    <citation type="journal article" date="2015" name="Mol. Plant Microbe Interact.">
        <title>Comparative Genomic Analysis of Pseudomonas chlororaphis PCL1606 Reveals New Insight into Antifungal Compounds Involved in Biocontrol.</title>
        <authorList>
            <person name="Calderon C.E."/>
            <person name="Ramos C."/>
            <person name="de Vicente A."/>
            <person name="Cazorla F.M."/>
        </authorList>
    </citation>
    <scope>NUCLEOTIDE SEQUENCE [LARGE SCALE GENOMIC DNA]</scope>
    <source>
        <strain evidence="1 2">PCL1606</strain>
    </source>
</reference>
<name>A0A0D5Y2A5_9PSED</name>
<evidence type="ECO:0000313" key="1">
    <source>
        <dbReference type="EMBL" id="AKA25498.1"/>
    </source>
</evidence>
<dbReference type="RefSeq" id="WP_045884423.1">
    <property type="nucleotide sequence ID" value="NZ_CP011110.1"/>
</dbReference>
<dbReference type="EMBL" id="CP011110">
    <property type="protein sequence ID" value="AKA25498.1"/>
    <property type="molecule type" value="Genomic_DNA"/>
</dbReference>
<dbReference type="AlphaFoldDB" id="A0A0D5Y2A5"/>
<dbReference type="KEGG" id="pcz:PCL1606_40490"/>
<accession>A0A0D5Y2A5</accession>
<dbReference type="OrthoDB" id="7033522at2"/>
<gene>
    <name evidence="1" type="ORF">PCL1606_40490</name>
</gene>
<dbReference type="Proteomes" id="UP000032748">
    <property type="component" value="Chromosome"/>
</dbReference>
<sequence>MAIYTVENGQLKRVAELLEEYSGQEWNDGWDSDDYMKSMGFHLWDDVNEVYSNYQRSADSTNKRLPGILHIFDVQAHGDVIDYILVSDHLPDYLAVVAMLEPMCNRNAELKREVEAERTSGRRK</sequence>
<evidence type="ECO:0000313" key="2">
    <source>
        <dbReference type="Proteomes" id="UP000032748"/>
    </source>
</evidence>
<dbReference type="PATRIC" id="fig|587753.10.peg.4043"/>
<protein>
    <submittedName>
        <fullName evidence="1">Uncharacterized protein</fullName>
    </submittedName>
</protein>